<proteinExistence type="predicted"/>
<sequence>MSASPTAAPRHPSTTPDVARAAWGTVCLLAPGLVERSLAGREPDVRARRVVRVLGARHLVQAAGARLLPPHLAVGGGAAVDAVHALTAAAFGLGDARRRRAALADAAVAAGWCVWGVRRYRRLP</sequence>
<protein>
    <submittedName>
        <fullName evidence="1">Uncharacterized protein</fullName>
    </submittedName>
</protein>
<dbReference type="Proteomes" id="UP001387100">
    <property type="component" value="Unassembled WGS sequence"/>
</dbReference>
<name>A0ABU8RNL1_9ACTN</name>
<comment type="caution">
    <text evidence="1">The sequence shown here is derived from an EMBL/GenBank/DDBJ whole genome shotgun (WGS) entry which is preliminary data.</text>
</comment>
<dbReference type="EMBL" id="JBBIAA010000025">
    <property type="protein sequence ID" value="MEJ5946533.1"/>
    <property type="molecule type" value="Genomic_DNA"/>
</dbReference>
<reference evidence="1 2" key="1">
    <citation type="journal article" date="2017" name="Int. J. Syst. Evol. Microbiol.">
        <title>Pseudokineococcus basanitobsidens sp. nov., isolated from volcanic rock.</title>
        <authorList>
            <person name="Lee D.W."/>
            <person name="Park M.Y."/>
            <person name="Kim J.J."/>
            <person name="Kim B.S."/>
        </authorList>
    </citation>
    <scope>NUCLEOTIDE SEQUENCE [LARGE SCALE GENOMIC DNA]</scope>
    <source>
        <strain evidence="1 2">DSM 103726</strain>
    </source>
</reference>
<organism evidence="1 2">
    <name type="scientific">Pseudokineococcus basanitobsidens</name>
    <dbReference type="NCBI Taxonomy" id="1926649"/>
    <lineage>
        <taxon>Bacteria</taxon>
        <taxon>Bacillati</taxon>
        <taxon>Actinomycetota</taxon>
        <taxon>Actinomycetes</taxon>
        <taxon>Kineosporiales</taxon>
        <taxon>Kineosporiaceae</taxon>
        <taxon>Pseudokineococcus</taxon>
    </lineage>
</organism>
<evidence type="ECO:0000313" key="1">
    <source>
        <dbReference type="EMBL" id="MEJ5946533.1"/>
    </source>
</evidence>
<keyword evidence="2" id="KW-1185">Reference proteome</keyword>
<dbReference type="RefSeq" id="WP_339575916.1">
    <property type="nucleotide sequence ID" value="NZ_JBBIAA010000025.1"/>
</dbReference>
<gene>
    <name evidence="1" type="ORF">WDZ17_14645</name>
</gene>
<accession>A0ABU8RNL1</accession>
<evidence type="ECO:0000313" key="2">
    <source>
        <dbReference type="Proteomes" id="UP001387100"/>
    </source>
</evidence>